<gene>
    <name evidence="1" type="ORF">CAEBREN_26086</name>
</gene>
<protein>
    <submittedName>
        <fullName evidence="1">Uncharacterized protein</fullName>
    </submittedName>
</protein>
<organism evidence="2">
    <name type="scientific">Caenorhabditis brenneri</name>
    <name type="common">Nematode worm</name>
    <dbReference type="NCBI Taxonomy" id="135651"/>
    <lineage>
        <taxon>Eukaryota</taxon>
        <taxon>Metazoa</taxon>
        <taxon>Ecdysozoa</taxon>
        <taxon>Nematoda</taxon>
        <taxon>Chromadorea</taxon>
        <taxon>Rhabditida</taxon>
        <taxon>Rhabditina</taxon>
        <taxon>Rhabditomorpha</taxon>
        <taxon>Rhabditoidea</taxon>
        <taxon>Rhabditidae</taxon>
        <taxon>Peloderinae</taxon>
        <taxon>Caenorhabditis</taxon>
    </lineage>
</organism>
<dbReference type="InParanoid" id="G0M7H5"/>
<dbReference type="EMBL" id="GL379786">
    <property type="protein sequence ID" value="EGT30492.1"/>
    <property type="molecule type" value="Genomic_DNA"/>
</dbReference>
<name>G0M7H5_CAEBE</name>
<proteinExistence type="predicted"/>
<evidence type="ECO:0000313" key="2">
    <source>
        <dbReference type="Proteomes" id="UP000008068"/>
    </source>
</evidence>
<dbReference type="Proteomes" id="UP000008068">
    <property type="component" value="Unassembled WGS sequence"/>
</dbReference>
<accession>G0M7H5</accession>
<dbReference type="HOGENOM" id="CLU_1983506_0_0_1"/>
<dbReference type="AlphaFoldDB" id="G0M7H5"/>
<keyword evidence="2" id="KW-1185">Reference proteome</keyword>
<evidence type="ECO:0000313" key="1">
    <source>
        <dbReference type="EMBL" id="EGT30492.1"/>
    </source>
</evidence>
<sequence>MYDEYNHFALLQSGSDHPEDPIVNFTTCDSYHCQIKKTVSGEVYQKLCRSWLQYMKDEDELAMTNSHVVHLYEFPGLVIGINPFLTNCTVTLLQHQESMGYMIFTREQNNDSNENNIWVPKIRIFK</sequence>
<reference evidence="2" key="1">
    <citation type="submission" date="2011-07" db="EMBL/GenBank/DDBJ databases">
        <authorList>
            <consortium name="Caenorhabditis brenneri Sequencing and Analysis Consortium"/>
            <person name="Wilson R.K."/>
        </authorList>
    </citation>
    <scope>NUCLEOTIDE SEQUENCE [LARGE SCALE GENOMIC DNA]</scope>
    <source>
        <strain evidence="2">PB2801</strain>
    </source>
</reference>